<feature type="compositionally biased region" description="Low complexity" evidence="1">
    <location>
        <begin position="784"/>
        <end position="798"/>
    </location>
</feature>
<feature type="region of interest" description="Disordered" evidence="1">
    <location>
        <begin position="1015"/>
        <end position="1051"/>
    </location>
</feature>
<feature type="compositionally biased region" description="Low complexity" evidence="1">
    <location>
        <begin position="1032"/>
        <end position="1051"/>
    </location>
</feature>
<dbReference type="PANTHER" id="PTHR31515:SF0">
    <property type="entry name" value="TRANSMEMBRANE PROTEIN"/>
    <property type="match status" value="1"/>
</dbReference>
<feature type="transmembrane region" description="Helical" evidence="2">
    <location>
        <begin position="982"/>
        <end position="1005"/>
    </location>
</feature>
<feature type="signal peptide" evidence="3">
    <location>
        <begin position="1"/>
        <end position="23"/>
    </location>
</feature>
<keyword evidence="3" id="KW-0732">Signal</keyword>
<dbReference type="AlphaFoldDB" id="A0A8J4FWW9"/>
<evidence type="ECO:0000256" key="1">
    <source>
        <dbReference type="SAM" id="MobiDB-lite"/>
    </source>
</evidence>
<feature type="domain" description="DUF7906" evidence="4">
    <location>
        <begin position="78"/>
        <end position="381"/>
    </location>
</feature>
<dbReference type="OrthoDB" id="18451at2759"/>
<name>A0A8J4FWW9_9CHLO</name>
<organism evidence="5 6">
    <name type="scientific">Volvox reticuliferus</name>
    <dbReference type="NCBI Taxonomy" id="1737510"/>
    <lineage>
        <taxon>Eukaryota</taxon>
        <taxon>Viridiplantae</taxon>
        <taxon>Chlorophyta</taxon>
        <taxon>core chlorophytes</taxon>
        <taxon>Chlorophyceae</taxon>
        <taxon>CS clade</taxon>
        <taxon>Chlamydomonadales</taxon>
        <taxon>Volvocaceae</taxon>
        <taxon>Volvox</taxon>
    </lineage>
</organism>
<reference evidence="5" key="1">
    <citation type="journal article" date="2021" name="Proc. Natl. Acad. Sci. U.S.A.">
        <title>Three genomes in the algal genus Volvox reveal the fate of a haploid sex-determining region after a transition to homothallism.</title>
        <authorList>
            <person name="Yamamoto K."/>
            <person name="Hamaji T."/>
            <person name="Kawai-Toyooka H."/>
            <person name="Matsuzaki R."/>
            <person name="Takahashi F."/>
            <person name="Nishimura Y."/>
            <person name="Kawachi M."/>
            <person name="Noguchi H."/>
            <person name="Minakuchi Y."/>
            <person name="Umen J.G."/>
            <person name="Toyoda A."/>
            <person name="Nozaki H."/>
        </authorList>
    </citation>
    <scope>NUCLEOTIDE SEQUENCE</scope>
    <source>
        <strain evidence="5">NIES-3786</strain>
    </source>
</reference>
<evidence type="ECO:0000313" key="5">
    <source>
        <dbReference type="EMBL" id="GIL87548.1"/>
    </source>
</evidence>
<comment type="caution">
    <text evidence="5">The sequence shown here is derived from an EMBL/GenBank/DDBJ whole genome shotgun (WGS) entry which is preliminary data.</text>
</comment>
<proteinExistence type="predicted"/>
<dbReference type="PANTHER" id="PTHR31515">
    <property type="entry name" value="TRANSMEMBRANE PROTEIN-RELATED"/>
    <property type="match status" value="1"/>
</dbReference>
<sequence length="1051" mass="115081">MALQSVFIQLLLFSFAAVQRSCAKDANVPGSADPTTVHRQLKRTSGKRWDAIHDVIRAEIKSATKQFLEERSRALVLPIEVDLLLIGFDGDGGYGYELDRHALDELLGTATEDNTICPTVWETGEAAAVCFAVNYITLDTADVKRGIERMEAALVHNMEWVGDRAMDWPDGSRDVQVYEVEANGEIEATVWELLDEAYGGREPEVNRRQHSQIVIINPSKLRMRATLPPPPAGHDIYHSANNPAMAEHEKVAAAVDFLSNWKKGLMTSAHVVEQEGGFLYRYKYSSRGGGMAFVGQYNFLVIDISAGPVSYGPLVSPSGAVTPTAMPRLMPMLLRMTRELETNKNPGTFREHILGEAARGQAAIFTGQLASTVAAATRHLFATDLLMSAADGLGGTTYADGPKRVVVPILVLQDHVRELEHEDGGFRWLDNDMLQLALDEMLPPDIAGSVSVSRHMLHHHKQLAAALVKARHSRSNAVLSSPPDVGLHKSQVVSLDSAMLLRELKLAAADDDLMGGLIDHIGDDYVDQTQYMGDPQEFMGRRKRETKVLPVFVFSLERTPDNMMFDNNQLVAASQDVVAVLQLLGNPNAENYQRGRVYSGHVSESHHLMMDADEQPSRAIIAGLATALGGIVPVHQRYCRAERTVVEDWRWSVGAVPWGPYSNYTALSSVLAATARRNMLVARIEKPLRKLITALNKIDEFIVKHLQGPFAYLRRNAGATAAQTAPYGEESPSPLHHNMPHHHLLDDLARLHVRYQNGSEGTTKRIVRNLMTGIKGSGTKRQTSSPSSSAPNAHPQHAPADDADHFSNHQPQQQPNHRGRHLQGMSPDDFEGHGHESHHAHEHHEGHGGEHYDGFHLPEEYDPNAYDHPVLLSEEEVAAQAAADSQAVSEDRTTNTADLLTNQVALTPNVAQRLQASLNEIGIQLESISYMMFNRNWAELEDLLSPFNAAVDLFAAAVDRDLTHAAEVIGCCAVRHVPTGSVTWFAVGLVATVLGVFGVVAALVIRSQKVYGAVHSPRSTGGAARTMSQGRSLSGSLPSWSGPSFSPALPR</sequence>
<evidence type="ECO:0000313" key="6">
    <source>
        <dbReference type="Proteomes" id="UP000747110"/>
    </source>
</evidence>
<evidence type="ECO:0000256" key="2">
    <source>
        <dbReference type="SAM" id="Phobius"/>
    </source>
</evidence>
<evidence type="ECO:0000259" key="4">
    <source>
        <dbReference type="Pfam" id="PF25483"/>
    </source>
</evidence>
<keyword evidence="2" id="KW-1133">Transmembrane helix</keyword>
<keyword evidence="6" id="KW-1185">Reference proteome</keyword>
<dbReference type="InterPro" id="IPR057228">
    <property type="entry name" value="DUF7906"/>
</dbReference>
<dbReference type="EMBL" id="BNCP01000040">
    <property type="protein sequence ID" value="GIL87548.1"/>
    <property type="molecule type" value="Genomic_DNA"/>
</dbReference>
<evidence type="ECO:0000256" key="3">
    <source>
        <dbReference type="SAM" id="SignalP"/>
    </source>
</evidence>
<feature type="compositionally biased region" description="Basic and acidic residues" evidence="1">
    <location>
        <begin position="830"/>
        <end position="859"/>
    </location>
</feature>
<keyword evidence="2" id="KW-0812">Transmembrane</keyword>
<feature type="chain" id="PRO_5035311926" description="DUF7906 domain-containing protein" evidence="3">
    <location>
        <begin position="24"/>
        <end position="1051"/>
    </location>
</feature>
<keyword evidence="2" id="KW-0472">Membrane</keyword>
<feature type="region of interest" description="Disordered" evidence="1">
    <location>
        <begin position="774"/>
        <end position="865"/>
    </location>
</feature>
<dbReference type="Proteomes" id="UP000747110">
    <property type="component" value="Unassembled WGS sequence"/>
</dbReference>
<gene>
    <name evidence="5" type="ORF">Vretifemale_15593</name>
</gene>
<dbReference type="Pfam" id="PF25483">
    <property type="entry name" value="DUF7906"/>
    <property type="match status" value="1"/>
</dbReference>
<accession>A0A8J4FWW9</accession>
<protein>
    <recommendedName>
        <fullName evidence="4">DUF7906 domain-containing protein</fullName>
    </recommendedName>
</protein>